<accession>A0A9Q0MUY8</accession>
<evidence type="ECO:0000256" key="1">
    <source>
        <dbReference type="ARBA" id="ARBA00011047"/>
    </source>
</evidence>
<proteinExistence type="inferred from homology"/>
<evidence type="ECO:0000313" key="2">
    <source>
        <dbReference type="EMBL" id="KAJ6637584.1"/>
    </source>
</evidence>
<protein>
    <submittedName>
        <fullName evidence="2">Cell division cycle protein 123 like</fullName>
    </submittedName>
</protein>
<comment type="caution">
    <text evidence="2">The sequence shown here is derived from an EMBL/GenBank/DDBJ whole genome shotgun (WGS) entry which is preliminary data.</text>
</comment>
<keyword evidence="3" id="KW-1185">Reference proteome</keyword>
<dbReference type="GO" id="GO:0051301">
    <property type="term" value="P:cell division"/>
    <property type="evidence" value="ECO:0007669"/>
    <property type="project" value="UniProtKB-KW"/>
</dbReference>
<reference evidence="2" key="1">
    <citation type="submission" date="2022-07" db="EMBL/GenBank/DDBJ databases">
        <authorList>
            <person name="Trinca V."/>
            <person name="Uliana J.V.C."/>
            <person name="Torres T.T."/>
            <person name="Ward R.J."/>
            <person name="Monesi N."/>
        </authorList>
    </citation>
    <scope>NUCLEOTIDE SEQUENCE</scope>
    <source>
        <strain evidence="2">HSMRA1968</strain>
        <tissue evidence="2">Whole embryos</tissue>
    </source>
</reference>
<dbReference type="GO" id="GO:0005737">
    <property type="term" value="C:cytoplasm"/>
    <property type="evidence" value="ECO:0007669"/>
    <property type="project" value="TreeGrafter"/>
</dbReference>
<keyword evidence="2" id="KW-0132">Cell division</keyword>
<dbReference type="InterPro" id="IPR009772">
    <property type="entry name" value="CDC123"/>
</dbReference>
<name>A0A9Q0MUY8_9DIPT</name>
<evidence type="ECO:0000313" key="3">
    <source>
        <dbReference type="Proteomes" id="UP001151699"/>
    </source>
</evidence>
<dbReference type="Proteomes" id="UP001151699">
    <property type="component" value="Chromosome X"/>
</dbReference>
<dbReference type="PANTHER" id="PTHR15323:SF6">
    <property type="entry name" value="CELL DIVISION CYCLE PROTEIN 123 HOMOLOG"/>
    <property type="match status" value="1"/>
</dbReference>
<gene>
    <name evidence="2" type="primary">Cdc123</name>
    <name evidence="2" type="ORF">Bhyg_10315</name>
</gene>
<organism evidence="2 3">
    <name type="scientific">Pseudolycoriella hygida</name>
    <dbReference type="NCBI Taxonomy" id="35572"/>
    <lineage>
        <taxon>Eukaryota</taxon>
        <taxon>Metazoa</taxon>
        <taxon>Ecdysozoa</taxon>
        <taxon>Arthropoda</taxon>
        <taxon>Hexapoda</taxon>
        <taxon>Insecta</taxon>
        <taxon>Pterygota</taxon>
        <taxon>Neoptera</taxon>
        <taxon>Endopterygota</taxon>
        <taxon>Diptera</taxon>
        <taxon>Nematocera</taxon>
        <taxon>Sciaroidea</taxon>
        <taxon>Sciaridae</taxon>
        <taxon>Pseudolycoriella</taxon>
    </lineage>
</organism>
<dbReference type="EMBL" id="WJQU01000003">
    <property type="protein sequence ID" value="KAJ6637584.1"/>
    <property type="molecule type" value="Genomic_DNA"/>
</dbReference>
<dbReference type="Pfam" id="PF07065">
    <property type="entry name" value="D123"/>
    <property type="match status" value="1"/>
</dbReference>
<keyword evidence="2" id="KW-0131">Cell cycle</keyword>
<dbReference type="OrthoDB" id="360540at2759"/>
<sequence>MHERNAINKANNDLVMCSFPNWHKLFAKISMKSICIRIPDDVKRYLLDEMMILPKECMSEDQLNEVHVGYEEEDTENLEPPEFPEFSKLITEKLDELGGSAFLKTNWRSPKDSCWITAGQTMKVKDINDVYQLLKASSLCQEDLTQLNASVDDGREGSSSTLYRDSFLVFKKWREIHPGTEFRCFVRNKNLIGISPRDWPQYHAHILTQNKDIVNDIKSMFKEHIKTKFSLNDYIFDVVRDTKDRVYLMDFSPFHEKWSQPLAFTWDELLELTEDDDEPELRYLNADCGIQPRESNNYGIPTDVIEAIKASYEEGENSLNEFLASRLSNIVDSRNRENENDVNES</sequence>
<dbReference type="PANTHER" id="PTHR15323">
    <property type="entry name" value="D123 PROTEIN"/>
    <property type="match status" value="1"/>
</dbReference>
<comment type="similarity">
    <text evidence="1">Belongs to the CDC123 family.</text>
</comment>
<dbReference type="AlphaFoldDB" id="A0A9Q0MUY8"/>